<dbReference type="Proteomes" id="UP000675379">
    <property type="component" value="Unassembled WGS sequence"/>
</dbReference>
<feature type="transmembrane region" description="Helical" evidence="1">
    <location>
        <begin position="14"/>
        <end position="35"/>
    </location>
</feature>
<evidence type="ECO:0000313" key="3">
    <source>
        <dbReference type="Proteomes" id="UP000675379"/>
    </source>
</evidence>
<comment type="caution">
    <text evidence="2">The sequence shown here is derived from an EMBL/GenBank/DDBJ whole genome shotgun (WGS) entry which is preliminary data.</text>
</comment>
<proteinExistence type="predicted"/>
<name>A0A941CN16_9CLOT</name>
<accession>A0A941CN16</accession>
<dbReference type="RefSeq" id="WP_211799427.1">
    <property type="nucleotide sequence ID" value="NZ_JAGSCS010000001.1"/>
</dbReference>
<protein>
    <submittedName>
        <fullName evidence="2">Uncharacterized protein</fullName>
    </submittedName>
</protein>
<sequence length="97" mass="10724">MTSVLDTISLVTKVIFYALMLFFFGVLISILAGYFKLAQTQIPFNFMAMSAGFAAVSMITSDVSKILKKKSKALHTIPESDEVLPVETPIENEKSEE</sequence>
<keyword evidence="1" id="KW-0472">Membrane</keyword>
<gene>
    <name evidence="2" type="ORF">KCG48_01030</name>
</gene>
<keyword evidence="1" id="KW-0812">Transmembrane</keyword>
<keyword evidence="1" id="KW-1133">Transmembrane helix</keyword>
<organism evidence="2 3">
    <name type="scientific">Proteiniclasticum sediminis</name>
    <dbReference type="NCBI Taxonomy" id="2804028"/>
    <lineage>
        <taxon>Bacteria</taxon>
        <taxon>Bacillati</taxon>
        <taxon>Bacillota</taxon>
        <taxon>Clostridia</taxon>
        <taxon>Eubacteriales</taxon>
        <taxon>Clostridiaceae</taxon>
        <taxon>Proteiniclasticum</taxon>
    </lineage>
</organism>
<dbReference type="EMBL" id="JAGSCS010000001">
    <property type="protein sequence ID" value="MBR0574914.1"/>
    <property type="molecule type" value="Genomic_DNA"/>
</dbReference>
<keyword evidence="3" id="KW-1185">Reference proteome</keyword>
<reference evidence="2" key="1">
    <citation type="submission" date="2021-04" db="EMBL/GenBank/DDBJ databases">
        <title>Proteiniclasticum sedimins sp. nov., an obligate anaerobic bacterium isolated from anaerobic sludge.</title>
        <authorList>
            <person name="Liu J."/>
        </authorList>
    </citation>
    <scope>NUCLEOTIDE SEQUENCE</scope>
    <source>
        <strain evidence="2">BAD-10</strain>
    </source>
</reference>
<evidence type="ECO:0000256" key="1">
    <source>
        <dbReference type="SAM" id="Phobius"/>
    </source>
</evidence>
<evidence type="ECO:0000313" key="2">
    <source>
        <dbReference type="EMBL" id="MBR0574914.1"/>
    </source>
</evidence>
<dbReference type="AlphaFoldDB" id="A0A941CN16"/>